<proteinExistence type="predicted"/>
<dbReference type="AlphaFoldDB" id="A0A0A8YZA2"/>
<accession>A0A0A8YZA2</accession>
<sequence>MKSRELRMLWNVKITSNLRKNFES</sequence>
<organism evidence="1">
    <name type="scientific">Arundo donax</name>
    <name type="common">Giant reed</name>
    <name type="synonym">Donax arundinaceus</name>
    <dbReference type="NCBI Taxonomy" id="35708"/>
    <lineage>
        <taxon>Eukaryota</taxon>
        <taxon>Viridiplantae</taxon>
        <taxon>Streptophyta</taxon>
        <taxon>Embryophyta</taxon>
        <taxon>Tracheophyta</taxon>
        <taxon>Spermatophyta</taxon>
        <taxon>Magnoliopsida</taxon>
        <taxon>Liliopsida</taxon>
        <taxon>Poales</taxon>
        <taxon>Poaceae</taxon>
        <taxon>PACMAD clade</taxon>
        <taxon>Arundinoideae</taxon>
        <taxon>Arundineae</taxon>
        <taxon>Arundo</taxon>
    </lineage>
</organism>
<reference evidence="1" key="2">
    <citation type="journal article" date="2015" name="Data Brief">
        <title>Shoot transcriptome of the giant reed, Arundo donax.</title>
        <authorList>
            <person name="Barrero R.A."/>
            <person name="Guerrero F.D."/>
            <person name="Moolhuijzen P."/>
            <person name="Goolsby J.A."/>
            <person name="Tidwell J."/>
            <person name="Bellgard S.E."/>
            <person name="Bellgard M.I."/>
        </authorList>
    </citation>
    <scope>NUCLEOTIDE SEQUENCE</scope>
    <source>
        <tissue evidence="1">Shoot tissue taken approximately 20 cm above the soil surface</tissue>
    </source>
</reference>
<name>A0A0A8YZA2_ARUDO</name>
<protein>
    <submittedName>
        <fullName evidence="1">Uncharacterized protein</fullName>
    </submittedName>
</protein>
<reference evidence="1" key="1">
    <citation type="submission" date="2014-09" db="EMBL/GenBank/DDBJ databases">
        <authorList>
            <person name="Magalhaes I.L.F."/>
            <person name="Oliveira U."/>
            <person name="Santos F.R."/>
            <person name="Vidigal T.H.D.A."/>
            <person name="Brescovit A.D."/>
            <person name="Santos A.J."/>
        </authorList>
    </citation>
    <scope>NUCLEOTIDE SEQUENCE</scope>
    <source>
        <tissue evidence="1">Shoot tissue taken approximately 20 cm above the soil surface</tissue>
    </source>
</reference>
<dbReference type="EMBL" id="GBRH01267147">
    <property type="protein sequence ID" value="JAD30748.1"/>
    <property type="molecule type" value="Transcribed_RNA"/>
</dbReference>
<evidence type="ECO:0000313" key="1">
    <source>
        <dbReference type="EMBL" id="JAD30748.1"/>
    </source>
</evidence>